<comment type="caution">
    <text evidence="1">The sequence shown here is derived from an EMBL/GenBank/DDBJ whole genome shotgun (WGS) entry which is preliminary data.</text>
</comment>
<evidence type="ECO:0000313" key="1">
    <source>
        <dbReference type="EMBL" id="KUM49633.1"/>
    </source>
</evidence>
<proteinExistence type="predicted"/>
<name>A0A101M2C2_PICGL</name>
<organism evidence="1">
    <name type="scientific">Picea glauca</name>
    <name type="common">White spruce</name>
    <name type="synonym">Pinus glauca</name>
    <dbReference type="NCBI Taxonomy" id="3330"/>
    <lineage>
        <taxon>Eukaryota</taxon>
        <taxon>Viridiplantae</taxon>
        <taxon>Streptophyta</taxon>
        <taxon>Embryophyta</taxon>
        <taxon>Tracheophyta</taxon>
        <taxon>Spermatophyta</taxon>
        <taxon>Pinopsida</taxon>
        <taxon>Pinidae</taxon>
        <taxon>Conifers I</taxon>
        <taxon>Pinales</taxon>
        <taxon>Pinaceae</taxon>
        <taxon>Picea</taxon>
    </lineage>
</organism>
<dbReference type="AlphaFoldDB" id="A0A101M2C2"/>
<protein>
    <submittedName>
        <fullName evidence="1">Uncharacterized protein</fullName>
    </submittedName>
</protein>
<sequence>MVGPLTCAFPETLKRSYKCSSLTEAPSFSSIGFFLQRGTEGQDFTTIERGGRERRWVIE</sequence>
<accession>A0A101M2C2</accession>
<reference evidence="1" key="1">
    <citation type="journal article" date="2015" name="Genome Biol. Evol.">
        <title>Organellar Genomes of White Spruce (Picea glauca): Assembly and Annotation.</title>
        <authorList>
            <person name="Jackman S.D."/>
            <person name="Warren R.L."/>
            <person name="Gibb E.A."/>
            <person name="Vandervalk B.P."/>
            <person name="Mohamadi H."/>
            <person name="Chu J."/>
            <person name="Raymond A."/>
            <person name="Pleasance S."/>
            <person name="Coope R."/>
            <person name="Wildung M.R."/>
            <person name="Ritland C.E."/>
            <person name="Bousquet J."/>
            <person name="Jones S.J."/>
            <person name="Bohlmann J."/>
            <person name="Birol I."/>
        </authorList>
    </citation>
    <scope>NUCLEOTIDE SEQUENCE [LARGE SCALE GENOMIC DNA]</scope>
    <source>
        <tissue evidence="1">Flushing bud</tissue>
    </source>
</reference>
<gene>
    <name evidence="1" type="ORF">ABT39_MTgene2858</name>
</gene>
<dbReference type="EMBL" id="LKAM01000002">
    <property type="protein sequence ID" value="KUM49633.1"/>
    <property type="molecule type" value="Genomic_DNA"/>
</dbReference>
<geneLocation type="mitochondrion" evidence="1"/>
<keyword evidence="1" id="KW-0496">Mitochondrion</keyword>